<evidence type="ECO:0000313" key="2">
    <source>
        <dbReference type="Proteomes" id="UP001638806"/>
    </source>
</evidence>
<proteinExistence type="predicted"/>
<protein>
    <submittedName>
        <fullName evidence="1">Uncharacterized protein</fullName>
    </submittedName>
</protein>
<dbReference type="Proteomes" id="UP001638806">
    <property type="component" value="Unassembled WGS sequence"/>
</dbReference>
<organism evidence="1 2">
    <name type="scientific">Purpureocillium lilacinum</name>
    <name type="common">Paecilomyces lilacinus</name>
    <dbReference type="NCBI Taxonomy" id="33203"/>
    <lineage>
        <taxon>Eukaryota</taxon>
        <taxon>Fungi</taxon>
        <taxon>Dikarya</taxon>
        <taxon>Ascomycota</taxon>
        <taxon>Pezizomycotina</taxon>
        <taxon>Sordariomycetes</taxon>
        <taxon>Hypocreomycetidae</taxon>
        <taxon>Hypocreales</taxon>
        <taxon>Ophiocordycipitaceae</taxon>
        <taxon>Purpureocillium</taxon>
    </lineage>
</organism>
<keyword evidence="2" id="KW-1185">Reference proteome</keyword>
<dbReference type="EMBL" id="JBGNUJ010000004">
    <property type="protein sequence ID" value="KAL3960524.1"/>
    <property type="molecule type" value="Genomic_DNA"/>
</dbReference>
<name>A0ACC4DYC6_PURLI</name>
<reference evidence="1" key="1">
    <citation type="submission" date="2024-12" db="EMBL/GenBank/DDBJ databases">
        <title>Comparative genomics and development of molecular markers within Purpureocillium lilacinum and among Purpureocillium species.</title>
        <authorList>
            <person name="Yeh Z.-Y."/>
            <person name="Ni N.-T."/>
            <person name="Lo P.-H."/>
            <person name="Mushyakhwo K."/>
            <person name="Lin C.-F."/>
            <person name="Nai Y.-S."/>
        </authorList>
    </citation>
    <scope>NUCLEOTIDE SEQUENCE</scope>
    <source>
        <tissue evidence="1">Conidia</tissue>
    </source>
</reference>
<evidence type="ECO:0000313" key="1">
    <source>
        <dbReference type="EMBL" id="KAL3960524.1"/>
    </source>
</evidence>
<accession>A0ACC4DYC6</accession>
<comment type="caution">
    <text evidence="1">The sequence shown here is derived from an EMBL/GenBank/DDBJ whole genome shotgun (WGS) entry which is preliminary data.</text>
</comment>
<sequence length="221" mass="22081">MRFFFIMRRFPLRRPSPVLETTSAGSLSSDFSSACGSATASGSGSTASCISSSLCSLFSSFSSSSSSSIIRLNSSSRSFLVLLVVVASAEVSFAVGMSASSASPSSDNAIAASSSFSGAGFGLLGGFEAALAKDCMMPPGPPRFDVGPALLLELDDGVGIFDAVSEGSLFNLAGGAGAGFGVDEFVGAGFCTGSALAGFCAVRAEVTGRPLDRACEGSDSE</sequence>
<gene>
    <name evidence="1" type="ORF">ACCO45_005641</name>
</gene>